<dbReference type="PANTHER" id="PTHR30204:SF93">
    <property type="entry name" value="HTH MERR-TYPE DOMAIN-CONTAINING PROTEIN"/>
    <property type="match status" value="1"/>
</dbReference>
<organism evidence="3 4">
    <name type="scientific">Streptomyces glebosus</name>
    <dbReference type="NCBI Taxonomy" id="249580"/>
    <lineage>
        <taxon>Bacteria</taxon>
        <taxon>Bacillati</taxon>
        <taxon>Actinomycetota</taxon>
        <taxon>Actinomycetes</taxon>
        <taxon>Kitasatosporales</taxon>
        <taxon>Streptomycetaceae</taxon>
        <taxon>Streptomyces</taxon>
    </lineage>
</organism>
<dbReference type="InterPro" id="IPR017517">
    <property type="entry name" value="Maleyloyr_isom"/>
</dbReference>
<reference evidence="3 4" key="1">
    <citation type="submission" date="2019-12" db="EMBL/GenBank/DDBJ databases">
        <title>Whole genome shotgun sequence of Streptomyces hygroscopicus subsp. glebosus NBRC 13786.</title>
        <authorList>
            <person name="Ichikawa N."/>
            <person name="Kimura A."/>
            <person name="Kitahashi Y."/>
            <person name="Komaki H."/>
            <person name="Tamura T."/>
        </authorList>
    </citation>
    <scope>NUCLEOTIDE SEQUENCE [LARGE SCALE GENOMIC DNA]</scope>
    <source>
        <strain evidence="3 4">NBRC 13786</strain>
    </source>
</reference>
<evidence type="ECO:0000259" key="2">
    <source>
        <dbReference type="PROSITE" id="PS50937"/>
    </source>
</evidence>
<dbReference type="PROSITE" id="PS50937">
    <property type="entry name" value="HTH_MERR_2"/>
    <property type="match status" value="1"/>
</dbReference>
<dbReference type="GO" id="GO:0003700">
    <property type="term" value="F:DNA-binding transcription factor activity"/>
    <property type="evidence" value="ECO:0007669"/>
    <property type="project" value="InterPro"/>
</dbReference>
<dbReference type="Gene3D" id="1.10.1660.10">
    <property type="match status" value="1"/>
</dbReference>
<keyword evidence="1" id="KW-0238">DNA-binding</keyword>
<dbReference type="Gene3D" id="1.20.120.450">
    <property type="entry name" value="dinb family like domain"/>
    <property type="match status" value="1"/>
</dbReference>
<keyword evidence="4" id="KW-1185">Reference proteome</keyword>
<accession>A0A640T3L1</accession>
<dbReference type="NCBIfam" id="TIGR03086">
    <property type="entry name" value="TIGR03086 family metal-binding protein"/>
    <property type="match status" value="1"/>
</dbReference>
<dbReference type="EMBL" id="BLIO01000001">
    <property type="protein sequence ID" value="GFE17764.1"/>
    <property type="molecule type" value="Genomic_DNA"/>
</dbReference>
<evidence type="ECO:0000256" key="1">
    <source>
        <dbReference type="ARBA" id="ARBA00023125"/>
    </source>
</evidence>
<dbReference type="InterPro" id="IPR017520">
    <property type="entry name" value="CHP03086"/>
</dbReference>
<dbReference type="Proteomes" id="UP000430079">
    <property type="component" value="Unassembled WGS sequence"/>
</dbReference>
<gene>
    <name evidence="3" type="ORF">Sgleb_58110</name>
</gene>
<protein>
    <recommendedName>
        <fullName evidence="2">HTH merR-type domain-containing protein</fullName>
    </recommendedName>
</protein>
<dbReference type="SMART" id="SM00422">
    <property type="entry name" value="HTH_MERR"/>
    <property type="match status" value="1"/>
</dbReference>
<sequence length="523" mass="55638">MDGMNEDGTGLLTIGELAGLTGLPVKTIRSWSDQDLLPPAARTPAGYRLYGPDAPARLEIVRSLRALGIGLAAIRSVLHRECTVAETAAQWADALDAQIRTLRLQSAVLRSVAARGSAAEELPYMTELARLSARERRLIITDFVEDALDGVDAPAYRSGLLAATPELPDDPTPEQIGAWLELAALVREPELRAALRRLAEHSARTAGAVGEPDAQEQAAIGVAELMRVRGEEAVAAGIAPDSPAAEPVIAELVAAWLPTQTGTADPPTEDGPAARARLLEQLETAAEPLVERYWQLLCAVTGRPAPPRWDTAGTWTTAALRAHPGPYELDRSAFDGTDPDRVLRAYEEVTRDVAALVAAVRPEDLALPTPCAGWTVRQLLDHMVWENLMATSIAEGTPRADHTADHLGDDHRTAFADSVRAAHTAFIGSGMLHRTYGPYEAPGAMIVQQVVVELLAHGWDLARATGAPTALAPETAEETLAAAYRIYGAAPRTEGSSFAPECPAPRGASATDRLAAFLGRDVA</sequence>
<name>A0A640T3L1_9ACTN</name>
<dbReference type="GO" id="GO:0003677">
    <property type="term" value="F:DNA binding"/>
    <property type="evidence" value="ECO:0007669"/>
    <property type="project" value="UniProtKB-KW"/>
</dbReference>
<dbReference type="InterPro" id="IPR009061">
    <property type="entry name" value="DNA-bd_dom_put_sf"/>
</dbReference>
<dbReference type="GO" id="GO:0046872">
    <property type="term" value="F:metal ion binding"/>
    <property type="evidence" value="ECO:0007669"/>
    <property type="project" value="InterPro"/>
</dbReference>
<proteinExistence type="predicted"/>
<evidence type="ECO:0000313" key="4">
    <source>
        <dbReference type="Proteomes" id="UP000430079"/>
    </source>
</evidence>
<feature type="domain" description="HTH merR-type" evidence="2">
    <location>
        <begin position="11"/>
        <end position="80"/>
    </location>
</feature>
<dbReference type="AlphaFoldDB" id="A0A640T3L1"/>
<evidence type="ECO:0000313" key="3">
    <source>
        <dbReference type="EMBL" id="GFE17764.1"/>
    </source>
</evidence>
<dbReference type="PANTHER" id="PTHR30204">
    <property type="entry name" value="REDOX-CYCLING DRUG-SENSING TRANSCRIPTIONAL ACTIVATOR SOXR"/>
    <property type="match status" value="1"/>
</dbReference>
<dbReference type="Pfam" id="PF11716">
    <property type="entry name" value="MDMPI_N"/>
    <property type="match status" value="1"/>
</dbReference>
<dbReference type="NCBIfam" id="TIGR03083">
    <property type="entry name" value="maleylpyruvate isomerase family mycothiol-dependent enzyme"/>
    <property type="match status" value="1"/>
</dbReference>
<dbReference type="InterPro" id="IPR000551">
    <property type="entry name" value="MerR-type_HTH_dom"/>
</dbReference>
<dbReference type="InterPro" id="IPR034660">
    <property type="entry name" value="DinB/YfiT-like"/>
</dbReference>
<comment type="caution">
    <text evidence="3">The sequence shown here is derived from an EMBL/GenBank/DDBJ whole genome shotgun (WGS) entry which is preliminary data.</text>
</comment>
<dbReference type="SUPFAM" id="SSF46955">
    <property type="entry name" value="Putative DNA-binding domain"/>
    <property type="match status" value="1"/>
</dbReference>
<dbReference type="InterPro" id="IPR047057">
    <property type="entry name" value="MerR_fam"/>
</dbReference>
<dbReference type="Pfam" id="PF13411">
    <property type="entry name" value="MerR_1"/>
    <property type="match status" value="1"/>
</dbReference>
<dbReference type="SUPFAM" id="SSF109854">
    <property type="entry name" value="DinB/YfiT-like putative metalloenzymes"/>
    <property type="match status" value="1"/>
</dbReference>
<dbReference type="CDD" id="cd00592">
    <property type="entry name" value="HTH_MerR-like"/>
    <property type="match status" value="1"/>
</dbReference>
<dbReference type="InterPro" id="IPR024344">
    <property type="entry name" value="MDMPI_metal-binding"/>
</dbReference>